<evidence type="ECO:0000313" key="3">
    <source>
        <dbReference type="Proteomes" id="UP001054821"/>
    </source>
</evidence>
<gene>
    <name evidence="2" type="ORF">L3X38_038408</name>
</gene>
<accession>A0AAD4YRH5</accession>
<evidence type="ECO:0000259" key="1">
    <source>
        <dbReference type="Pfam" id="PF13976"/>
    </source>
</evidence>
<dbReference type="InterPro" id="IPR025724">
    <property type="entry name" value="GAG-pre-integrase_dom"/>
</dbReference>
<proteinExistence type="predicted"/>
<dbReference type="AlphaFoldDB" id="A0AAD4YRH5"/>
<reference evidence="2 3" key="1">
    <citation type="journal article" date="2022" name="G3 (Bethesda)">
        <title>Whole-genome sequence and methylome profiling of the almond [Prunus dulcis (Mill.) D.A. Webb] cultivar 'Nonpareil'.</title>
        <authorList>
            <person name="D'Amico-Willman K.M."/>
            <person name="Ouma W.Z."/>
            <person name="Meulia T."/>
            <person name="Sideli G.M."/>
            <person name="Gradziel T.M."/>
            <person name="Fresnedo-Ramirez J."/>
        </authorList>
    </citation>
    <scope>NUCLEOTIDE SEQUENCE [LARGE SCALE GENOMIC DNA]</scope>
    <source>
        <strain evidence="2">Clone GOH B32 T37-40</strain>
    </source>
</reference>
<name>A0AAD4YRH5_PRUDU</name>
<sequence>MIVAMKLIFFITTNGDSLLNKTVHPFINTTANCRASFQEIDHWSPIYRHCAADVTDGQTELDRLLVFTFFLADLDPEFDQVQGEILRKDPQLDLDQTFAFVSPEAQQRMTHDWCCRRFYHDLVSPMVSATLVPTSASIPTIGTKGPVLNTSSKKNTLIIDLGATDHITFDHGQIASHTPSPQSVVSNAKGTPSFVIGGDILSSETIGCGTMRGELYYMDLVPDSEATVGQPFKIGGASVEKQTDEVWLWHRRLGHAMFRYL</sequence>
<protein>
    <recommendedName>
        <fullName evidence="1">GAG-pre-integrase domain-containing protein</fullName>
    </recommendedName>
</protein>
<organism evidence="2 3">
    <name type="scientific">Prunus dulcis</name>
    <name type="common">Almond</name>
    <name type="synonym">Amygdalus dulcis</name>
    <dbReference type="NCBI Taxonomy" id="3755"/>
    <lineage>
        <taxon>Eukaryota</taxon>
        <taxon>Viridiplantae</taxon>
        <taxon>Streptophyta</taxon>
        <taxon>Embryophyta</taxon>
        <taxon>Tracheophyta</taxon>
        <taxon>Spermatophyta</taxon>
        <taxon>Magnoliopsida</taxon>
        <taxon>eudicotyledons</taxon>
        <taxon>Gunneridae</taxon>
        <taxon>Pentapetalae</taxon>
        <taxon>rosids</taxon>
        <taxon>fabids</taxon>
        <taxon>Rosales</taxon>
        <taxon>Rosaceae</taxon>
        <taxon>Amygdaloideae</taxon>
        <taxon>Amygdaleae</taxon>
        <taxon>Prunus</taxon>
    </lineage>
</organism>
<comment type="caution">
    <text evidence="2">The sequence shown here is derived from an EMBL/GenBank/DDBJ whole genome shotgun (WGS) entry which is preliminary data.</text>
</comment>
<dbReference type="Proteomes" id="UP001054821">
    <property type="component" value="Chromosome 7"/>
</dbReference>
<dbReference type="Pfam" id="PF13976">
    <property type="entry name" value="gag_pre-integrs"/>
    <property type="match status" value="1"/>
</dbReference>
<dbReference type="EMBL" id="JAJFAZ020000007">
    <property type="protein sequence ID" value="KAI5318700.1"/>
    <property type="molecule type" value="Genomic_DNA"/>
</dbReference>
<evidence type="ECO:0000313" key="2">
    <source>
        <dbReference type="EMBL" id="KAI5318700.1"/>
    </source>
</evidence>
<keyword evidence="3" id="KW-1185">Reference proteome</keyword>
<feature type="domain" description="GAG-pre-integrase" evidence="1">
    <location>
        <begin position="237"/>
        <end position="261"/>
    </location>
</feature>